<reference evidence="1" key="2">
    <citation type="submission" date="2020-11" db="EMBL/GenBank/DDBJ databases">
        <authorList>
            <person name="McCartney M.A."/>
            <person name="Auch B."/>
            <person name="Kono T."/>
            <person name="Mallez S."/>
            <person name="Becker A."/>
            <person name="Gohl D.M."/>
            <person name="Silverstein K.A.T."/>
            <person name="Koren S."/>
            <person name="Bechman K.B."/>
            <person name="Herman A."/>
            <person name="Abrahante J.E."/>
            <person name="Garbe J."/>
        </authorList>
    </citation>
    <scope>NUCLEOTIDE SEQUENCE</scope>
    <source>
        <strain evidence="1">Duluth1</strain>
        <tissue evidence="1">Whole animal</tissue>
    </source>
</reference>
<reference evidence="1" key="1">
    <citation type="journal article" date="2019" name="bioRxiv">
        <title>The Genome of the Zebra Mussel, Dreissena polymorpha: A Resource for Invasive Species Research.</title>
        <authorList>
            <person name="McCartney M.A."/>
            <person name="Auch B."/>
            <person name="Kono T."/>
            <person name="Mallez S."/>
            <person name="Zhang Y."/>
            <person name="Obille A."/>
            <person name="Becker A."/>
            <person name="Abrahante J.E."/>
            <person name="Garbe J."/>
            <person name="Badalamenti J.P."/>
            <person name="Herman A."/>
            <person name="Mangelson H."/>
            <person name="Liachko I."/>
            <person name="Sullivan S."/>
            <person name="Sone E.D."/>
            <person name="Koren S."/>
            <person name="Silverstein K.A.T."/>
            <person name="Beckman K.B."/>
            <person name="Gohl D.M."/>
        </authorList>
    </citation>
    <scope>NUCLEOTIDE SEQUENCE</scope>
    <source>
        <strain evidence="1">Duluth1</strain>
        <tissue evidence="1">Whole animal</tissue>
    </source>
</reference>
<dbReference type="EMBL" id="JAIWYP010000011">
    <property type="protein sequence ID" value="KAH3738216.1"/>
    <property type="molecule type" value="Genomic_DNA"/>
</dbReference>
<gene>
    <name evidence="1" type="ORF">DPMN_044844</name>
</gene>
<dbReference type="AlphaFoldDB" id="A0A9D4D5C7"/>
<dbReference type="Proteomes" id="UP000828390">
    <property type="component" value="Unassembled WGS sequence"/>
</dbReference>
<proteinExistence type="predicted"/>
<sequence>MYCTLGVYVRLQIHLAGGALIFQVGISAFLYGRGECGGVGVKPVVVFGLPRSKDINVNCVSDVIPSIFGCAIRRFQLEHLRKGLVQLGNLVGGSGLVHINMRFSLRPRAVNLLRLKPHFPAIPRVIVVAVSNVKGASKENAFQCRSPGNDQVELVPVLDRWCLQVSFCCGLIRKKLMVMLRSWYEHSSRSHCPFFSYQRRFLQHKICGPRPLKSPIYTRCSYYGIPWKASLASCTTCHLNSWWR</sequence>
<comment type="caution">
    <text evidence="1">The sequence shown here is derived from an EMBL/GenBank/DDBJ whole genome shotgun (WGS) entry which is preliminary data.</text>
</comment>
<evidence type="ECO:0000313" key="1">
    <source>
        <dbReference type="EMBL" id="KAH3738216.1"/>
    </source>
</evidence>
<name>A0A9D4D5C7_DREPO</name>
<keyword evidence="2" id="KW-1185">Reference proteome</keyword>
<protein>
    <submittedName>
        <fullName evidence="1">Uncharacterized protein</fullName>
    </submittedName>
</protein>
<accession>A0A9D4D5C7</accession>
<organism evidence="1 2">
    <name type="scientific">Dreissena polymorpha</name>
    <name type="common">Zebra mussel</name>
    <name type="synonym">Mytilus polymorpha</name>
    <dbReference type="NCBI Taxonomy" id="45954"/>
    <lineage>
        <taxon>Eukaryota</taxon>
        <taxon>Metazoa</taxon>
        <taxon>Spiralia</taxon>
        <taxon>Lophotrochozoa</taxon>
        <taxon>Mollusca</taxon>
        <taxon>Bivalvia</taxon>
        <taxon>Autobranchia</taxon>
        <taxon>Heteroconchia</taxon>
        <taxon>Euheterodonta</taxon>
        <taxon>Imparidentia</taxon>
        <taxon>Neoheterodontei</taxon>
        <taxon>Myida</taxon>
        <taxon>Dreissenoidea</taxon>
        <taxon>Dreissenidae</taxon>
        <taxon>Dreissena</taxon>
    </lineage>
</organism>
<evidence type="ECO:0000313" key="2">
    <source>
        <dbReference type="Proteomes" id="UP000828390"/>
    </source>
</evidence>